<accession>A0A8H7S264</accession>
<proteinExistence type="predicted"/>
<comment type="caution">
    <text evidence="1">The sequence shown here is derived from an EMBL/GenBank/DDBJ whole genome shotgun (WGS) entry which is preliminary data.</text>
</comment>
<name>A0A8H7S264_9FUNG</name>
<dbReference type="Gene3D" id="2.80.10.50">
    <property type="match status" value="1"/>
</dbReference>
<feature type="non-terminal residue" evidence="1">
    <location>
        <position position="1"/>
    </location>
</feature>
<keyword evidence="2" id="KW-1185">Reference proteome</keyword>
<sequence length="131" mass="14963">MTSSIPLGWFYIKSSSHPHHVLTVTQSPWQPGGRIELRPISVEKKNQLWCFDQGFFVNKQSGCGELKKIKSSGGKSQVISVKSDKVQNQNLIQSQRQPHISSITMTQEQGLQEWQYQNGYLKLKAFPIYNL</sequence>
<dbReference type="EMBL" id="JAEPRB010000154">
    <property type="protein sequence ID" value="KAG2220048.1"/>
    <property type="molecule type" value="Genomic_DNA"/>
</dbReference>
<evidence type="ECO:0000313" key="2">
    <source>
        <dbReference type="Proteomes" id="UP000646827"/>
    </source>
</evidence>
<evidence type="ECO:0000313" key="1">
    <source>
        <dbReference type="EMBL" id="KAG2220048.1"/>
    </source>
</evidence>
<dbReference type="OrthoDB" id="2263926at2759"/>
<gene>
    <name evidence="1" type="ORF">INT45_012224</name>
</gene>
<protein>
    <submittedName>
        <fullName evidence="1">Uncharacterized protein</fullName>
    </submittedName>
</protein>
<organism evidence="1 2">
    <name type="scientific">Circinella minor</name>
    <dbReference type="NCBI Taxonomy" id="1195481"/>
    <lineage>
        <taxon>Eukaryota</taxon>
        <taxon>Fungi</taxon>
        <taxon>Fungi incertae sedis</taxon>
        <taxon>Mucoromycota</taxon>
        <taxon>Mucoromycotina</taxon>
        <taxon>Mucoromycetes</taxon>
        <taxon>Mucorales</taxon>
        <taxon>Lichtheimiaceae</taxon>
        <taxon>Circinella</taxon>
    </lineage>
</organism>
<dbReference type="Proteomes" id="UP000646827">
    <property type="component" value="Unassembled WGS sequence"/>
</dbReference>
<dbReference type="AlphaFoldDB" id="A0A8H7S264"/>
<reference evidence="1 2" key="1">
    <citation type="submission" date="2020-12" db="EMBL/GenBank/DDBJ databases">
        <title>Metabolic potential, ecology and presence of endohyphal bacteria is reflected in genomic diversity of Mucoromycotina.</title>
        <authorList>
            <person name="Muszewska A."/>
            <person name="Okrasinska A."/>
            <person name="Steczkiewicz K."/>
            <person name="Drgas O."/>
            <person name="Orlowska M."/>
            <person name="Perlinska-Lenart U."/>
            <person name="Aleksandrzak-Piekarczyk T."/>
            <person name="Szatraj K."/>
            <person name="Zielenkiewicz U."/>
            <person name="Pilsyk S."/>
            <person name="Malc E."/>
            <person name="Mieczkowski P."/>
            <person name="Kruszewska J.S."/>
            <person name="Biernat P."/>
            <person name="Pawlowska J."/>
        </authorList>
    </citation>
    <scope>NUCLEOTIDE SEQUENCE [LARGE SCALE GENOMIC DNA]</scope>
    <source>
        <strain evidence="1 2">CBS 142.35</strain>
    </source>
</reference>